<protein>
    <recommendedName>
        <fullName evidence="5">Prefoldin subunit 3</fullName>
    </recommendedName>
    <alternativeName>
        <fullName evidence="6">von Hippel-Lindau-binding protein 1</fullName>
    </alternativeName>
</protein>
<dbReference type="InterPro" id="IPR009053">
    <property type="entry name" value="Prefoldin"/>
</dbReference>
<keyword evidence="7" id="KW-0175">Coiled coil</keyword>
<evidence type="ECO:0000256" key="6">
    <source>
        <dbReference type="ARBA" id="ARBA00077791"/>
    </source>
</evidence>
<name>A0A2G9SIB3_AQUCT</name>
<accession>A0A2G9SIB3</accession>
<evidence type="ECO:0000256" key="3">
    <source>
        <dbReference type="ARBA" id="ARBA00024667"/>
    </source>
</evidence>
<dbReference type="AlphaFoldDB" id="A0A2G9SIB3"/>
<dbReference type="Gene3D" id="1.10.287.370">
    <property type="match status" value="1"/>
</dbReference>
<evidence type="ECO:0000256" key="1">
    <source>
        <dbReference type="ARBA" id="ARBA00010048"/>
    </source>
</evidence>
<dbReference type="PANTHER" id="PTHR12409">
    <property type="entry name" value="PREFOLDIN SUBUNIT 3"/>
    <property type="match status" value="1"/>
</dbReference>
<keyword evidence="9" id="KW-1185">Reference proteome</keyword>
<dbReference type="Pfam" id="PF02996">
    <property type="entry name" value="Prefoldin"/>
    <property type="match status" value="1"/>
</dbReference>
<evidence type="ECO:0000313" key="9">
    <source>
        <dbReference type="Proteomes" id="UP000228934"/>
    </source>
</evidence>
<evidence type="ECO:0000256" key="5">
    <source>
        <dbReference type="ARBA" id="ARBA00067450"/>
    </source>
</evidence>
<dbReference type="GO" id="GO:0006457">
    <property type="term" value="P:protein folding"/>
    <property type="evidence" value="ECO:0007669"/>
    <property type="project" value="InterPro"/>
</dbReference>
<dbReference type="GO" id="GO:0016272">
    <property type="term" value="C:prefoldin complex"/>
    <property type="evidence" value="ECO:0007669"/>
    <property type="project" value="InterPro"/>
</dbReference>
<comment type="similarity">
    <text evidence="1">Belongs to the prefoldin subunit alpha family.</text>
</comment>
<dbReference type="CDD" id="cd23156">
    <property type="entry name" value="Prefoldin_3"/>
    <property type="match status" value="1"/>
</dbReference>
<dbReference type="GO" id="GO:0007021">
    <property type="term" value="P:tubulin complex assembly"/>
    <property type="evidence" value="ECO:0007669"/>
    <property type="project" value="TreeGrafter"/>
</dbReference>
<keyword evidence="2" id="KW-0143">Chaperone</keyword>
<dbReference type="SUPFAM" id="SSF46579">
    <property type="entry name" value="Prefoldin"/>
    <property type="match status" value="1"/>
</dbReference>
<evidence type="ECO:0000313" key="8">
    <source>
        <dbReference type="EMBL" id="PIO39870.1"/>
    </source>
</evidence>
<evidence type="ECO:0000256" key="2">
    <source>
        <dbReference type="ARBA" id="ARBA00023186"/>
    </source>
</evidence>
<comment type="function">
    <text evidence="3">Binds specifically to cytosolic chaperonin (c-CPN) and transfers target proteins to it. Binds to nascent polypeptide chain and promotes folding in an environment in which there are many competing pathways for nonnative proteins.</text>
</comment>
<dbReference type="PANTHER" id="PTHR12409:SF0">
    <property type="entry name" value="PREFOLDIN SUBUNIT 3"/>
    <property type="match status" value="1"/>
</dbReference>
<dbReference type="InterPro" id="IPR004127">
    <property type="entry name" value="Prefoldin_subunit_alpha"/>
</dbReference>
<feature type="coiled-coil region" evidence="7">
    <location>
        <begin position="104"/>
        <end position="131"/>
    </location>
</feature>
<reference evidence="9" key="1">
    <citation type="journal article" date="2017" name="Nat. Commun.">
        <title>The North American bullfrog draft genome provides insight into hormonal regulation of long noncoding RNA.</title>
        <authorList>
            <person name="Hammond S.A."/>
            <person name="Warren R.L."/>
            <person name="Vandervalk B.P."/>
            <person name="Kucuk E."/>
            <person name="Khan H."/>
            <person name="Gibb E.A."/>
            <person name="Pandoh P."/>
            <person name="Kirk H."/>
            <person name="Zhao Y."/>
            <person name="Jones M."/>
            <person name="Mungall A.J."/>
            <person name="Coope R."/>
            <person name="Pleasance S."/>
            <person name="Moore R.A."/>
            <person name="Holt R.A."/>
            <person name="Round J.M."/>
            <person name="Ohora S."/>
            <person name="Walle B.V."/>
            <person name="Veldhoen N."/>
            <person name="Helbing C.C."/>
            <person name="Birol I."/>
        </authorList>
    </citation>
    <scope>NUCLEOTIDE SEQUENCE [LARGE SCALE GENOMIC DNA]</scope>
</reference>
<dbReference type="OrthoDB" id="6375174at2759"/>
<sequence length="205" mass="23447">MQKPGNETADVVLKRLDEQYQKYKFMELNLSQKKRRLKSQIPEIKQTLEILKHMQKKKGTTGPMETRFLLADNLYCKASVPPTDKVCLWLGANVMLEYDIDEAQALLEKNLSTATRNLESTEQDLDFLRDQFTTTEVSARLILQALLDLVSGRVYPFGAARLAGRLTKVTCTRLQRQLAKRLLYRSQCKSPEVAPTILQEPLSKS</sequence>
<comment type="subunit">
    <text evidence="4">Heterohexamer of two PFD-alpha type and four PFD-beta type subunits. Binds to the C-terminal part of VHL.</text>
</comment>
<organism evidence="8 9">
    <name type="scientific">Aquarana catesbeiana</name>
    <name type="common">American bullfrog</name>
    <name type="synonym">Rana catesbeiana</name>
    <dbReference type="NCBI Taxonomy" id="8400"/>
    <lineage>
        <taxon>Eukaryota</taxon>
        <taxon>Metazoa</taxon>
        <taxon>Chordata</taxon>
        <taxon>Craniata</taxon>
        <taxon>Vertebrata</taxon>
        <taxon>Euteleostomi</taxon>
        <taxon>Amphibia</taxon>
        <taxon>Batrachia</taxon>
        <taxon>Anura</taxon>
        <taxon>Neobatrachia</taxon>
        <taxon>Ranoidea</taxon>
        <taxon>Ranidae</taxon>
        <taxon>Aquarana</taxon>
    </lineage>
</organism>
<gene>
    <name evidence="8" type="ORF">AB205_0211620</name>
</gene>
<evidence type="ECO:0000256" key="4">
    <source>
        <dbReference type="ARBA" id="ARBA00062055"/>
    </source>
</evidence>
<dbReference type="GO" id="GO:0005737">
    <property type="term" value="C:cytoplasm"/>
    <property type="evidence" value="ECO:0007669"/>
    <property type="project" value="TreeGrafter"/>
</dbReference>
<evidence type="ECO:0000256" key="7">
    <source>
        <dbReference type="SAM" id="Coils"/>
    </source>
</evidence>
<dbReference type="GO" id="GO:0007017">
    <property type="term" value="P:microtubule-based process"/>
    <property type="evidence" value="ECO:0007669"/>
    <property type="project" value="TreeGrafter"/>
</dbReference>
<proteinExistence type="inferred from homology"/>
<dbReference type="FunFam" id="1.10.287.370:FF:000001">
    <property type="entry name" value="Prefoldin subunit 3"/>
    <property type="match status" value="1"/>
</dbReference>
<dbReference type="EMBL" id="KV924509">
    <property type="protein sequence ID" value="PIO39870.1"/>
    <property type="molecule type" value="Genomic_DNA"/>
</dbReference>
<dbReference type="GO" id="GO:0015631">
    <property type="term" value="F:tubulin binding"/>
    <property type="evidence" value="ECO:0007669"/>
    <property type="project" value="TreeGrafter"/>
</dbReference>
<dbReference type="InterPro" id="IPR016655">
    <property type="entry name" value="PFD3"/>
</dbReference>
<dbReference type="Proteomes" id="UP000228934">
    <property type="component" value="Unassembled WGS sequence"/>
</dbReference>